<evidence type="ECO:0000313" key="2">
    <source>
        <dbReference type="Proteomes" id="UP000294847"/>
    </source>
</evidence>
<proteinExistence type="predicted"/>
<reference evidence="1 2" key="1">
    <citation type="journal article" date="2019" name="Mol. Biol. Evol.">
        <title>Blast fungal genomes show frequent chromosomal changes, gene gains and losses, and effector gene turnover.</title>
        <authorList>
            <person name="Gomez Luciano L.B."/>
            <person name="Jason Tsai I."/>
            <person name="Chuma I."/>
            <person name="Tosa Y."/>
            <person name="Chen Y.H."/>
            <person name="Li J.Y."/>
            <person name="Li M.Y."/>
            <person name="Jade Lu M.Y."/>
            <person name="Nakayashiki H."/>
            <person name="Li W.H."/>
        </authorList>
    </citation>
    <scope>NUCLEOTIDE SEQUENCE [LARGE SCALE GENOMIC DNA]</scope>
    <source>
        <strain evidence="1">MZ5-1-6</strain>
    </source>
</reference>
<organism evidence="1 2">
    <name type="scientific">Pyricularia oryzae</name>
    <name type="common">Rice blast fungus</name>
    <name type="synonym">Magnaporthe oryzae</name>
    <dbReference type="NCBI Taxonomy" id="318829"/>
    <lineage>
        <taxon>Eukaryota</taxon>
        <taxon>Fungi</taxon>
        <taxon>Dikarya</taxon>
        <taxon>Ascomycota</taxon>
        <taxon>Pezizomycotina</taxon>
        <taxon>Sordariomycetes</taxon>
        <taxon>Sordariomycetidae</taxon>
        <taxon>Magnaporthales</taxon>
        <taxon>Pyriculariaceae</taxon>
        <taxon>Pyricularia</taxon>
    </lineage>
</organism>
<evidence type="ECO:0000313" key="1">
    <source>
        <dbReference type="EMBL" id="QBZ59683.1"/>
    </source>
</evidence>
<dbReference type="Gene3D" id="3.80.10.10">
    <property type="entry name" value="Ribonuclease Inhibitor"/>
    <property type="match status" value="2"/>
</dbReference>
<dbReference type="OMA" id="KWALLWR"/>
<dbReference type="AlphaFoldDB" id="A0A4P7NAR5"/>
<protein>
    <submittedName>
        <fullName evidence="1">Uncharacterized protein</fullName>
    </submittedName>
</protein>
<name>A0A4P7NAR5_PYROR</name>
<dbReference type="SUPFAM" id="SSF52047">
    <property type="entry name" value="RNI-like"/>
    <property type="match status" value="1"/>
</dbReference>
<dbReference type="InterPro" id="IPR032675">
    <property type="entry name" value="LRR_dom_sf"/>
</dbReference>
<dbReference type="EMBL" id="CP034206">
    <property type="protein sequence ID" value="QBZ59683.1"/>
    <property type="molecule type" value="Genomic_DNA"/>
</dbReference>
<accession>A0A4P7NAR5</accession>
<sequence>MKSSALPLEIWWLVCQELVRDAPPDFNSLFSCALVDRAMAKVALPLLYSVHHKALVDLDASIRTGQVRWANLWRSLILSSIGKTAFPYALWIRNLQLGDLQMTLQDVARNPAVREDLFRGNMAEFEILSNVNMTRAAQRKLGRAPLAYDAIALKVGDAITSFVKDAADRNDTVVTLAKLESHRIPSDVLTTWTSRLSTLRSLTLREVDSLNADVASAIRRDCPSFAKLRCLTGPGENADGDMAAFLLSLAPQTLEHFEVISYNNFGQQTFAALAFHSKSLRKLMLASISQEAVPALSSLCECTAIETLKLEYESRAIAYPWKDDHKESYLQVAEWLRNSHGLTSLEISAIPDTPSLLAKVLPSENLRLHSLRVDISELTRQDSEFYPSLSHQETLEELFIENYEDSFGSSEALVRAISECRNLVALYAVNSQFTALDLRQLCLTLPRLEILQFDGEHQDNTLDALMGFERLKNATVNGTSSFSFDRLCSFIDGLAIKGKPAESALATGSATISKGPHYGFNLIIASQIGFGSTKFTKAQETALQDLIKERVNGELSLTYIQDEDELHESDFSD</sequence>
<dbReference type="Proteomes" id="UP000294847">
    <property type="component" value="Chromosome 3"/>
</dbReference>
<gene>
    <name evidence="1" type="ORF">PoMZ_04646</name>
</gene>